<sequence length="172" mass="19012">MRKLLPTFVIAVLAAVLAVPAPARAAVKVIDDGPDPSLPAQMDILRVKIDNRTDRVVLRLTFRDLTETRRGQTKVFIGTDPATEAGFIAYTSHRPGAAPLTQLWEPTDQEFGGTPVECSGIRAKWRFNVDRVRIVVPQACLASSAPRYRFKAVAGFYTMKGDWTAFRGVRRG</sequence>
<evidence type="ECO:0000313" key="2">
    <source>
        <dbReference type="EMBL" id="NYD32245.1"/>
    </source>
</evidence>
<name>A0A852RML0_9ACTN</name>
<gene>
    <name evidence="2" type="ORF">BJ958_003791</name>
</gene>
<dbReference type="RefSeq" id="WP_179728449.1">
    <property type="nucleotide sequence ID" value="NZ_BAABEF010000001.1"/>
</dbReference>
<proteinExistence type="predicted"/>
<organism evidence="2 3">
    <name type="scientific">Nocardioides kongjuensis</name>
    <dbReference type="NCBI Taxonomy" id="349522"/>
    <lineage>
        <taxon>Bacteria</taxon>
        <taxon>Bacillati</taxon>
        <taxon>Actinomycetota</taxon>
        <taxon>Actinomycetes</taxon>
        <taxon>Propionibacteriales</taxon>
        <taxon>Nocardioidaceae</taxon>
        <taxon>Nocardioides</taxon>
    </lineage>
</organism>
<dbReference type="Proteomes" id="UP000582231">
    <property type="component" value="Unassembled WGS sequence"/>
</dbReference>
<protein>
    <submittedName>
        <fullName evidence="2">Uncharacterized protein</fullName>
    </submittedName>
</protein>
<evidence type="ECO:0000256" key="1">
    <source>
        <dbReference type="SAM" id="SignalP"/>
    </source>
</evidence>
<keyword evidence="1" id="KW-0732">Signal</keyword>
<comment type="caution">
    <text evidence="2">The sequence shown here is derived from an EMBL/GenBank/DDBJ whole genome shotgun (WGS) entry which is preliminary data.</text>
</comment>
<feature type="signal peptide" evidence="1">
    <location>
        <begin position="1"/>
        <end position="25"/>
    </location>
</feature>
<accession>A0A852RML0</accession>
<reference evidence="2 3" key="1">
    <citation type="submission" date="2020-07" db="EMBL/GenBank/DDBJ databases">
        <title>Sequencing the genomes of 1000 actinobacteria strains.</title>
        <authorList>
            <person name="Klenk H.-P."/>
        </authorList>
    </citation>
    <scope>NUCLEOTIDE SEQUENCE [LARGE SCALE GENOMIC DNA]</scope>
    <source>
        <strain evidence="2 3">DSM 19082</strain>
    </source>
</reference>
<dbReference type="EMBL" id="JACCBF010000001">
    <property type="protein sequence ID" value="NYD32245.1"/>
    <property type="molecule type" value="Genomic_DNA"/>
</dbReference>
<evidence type="ECO:0000313" key="3">
    <source>
        <dbReference type="Proteomes" id="UP000582231"/>
    </source>
</evidence>
<feature type="chain" id="PRO_5032666857" evidence="1">
    <location>
        <begin position="26"/>
        <end position="172"/>
    </location>
</feature>
<keyword evidence="3" id="KW-1185">Reference proteome</keyword>
<dbReference type="AlphaFoldDB" id="A0A852RML0"/>